<evidence type="ECO:0000256" key="5">
    <source>
        <dbReference type="ARBA" id="ARBA00022670"/>
    </source>
</evidence>
<dbReference type="InterPro" id="IPR011356">
    <property type="entry name" value="Leucine_aapep/pepB"/>
</dbReference>
<proteinExistence type="inferred from homology"/>
<dbReference type="SUPFAM" id="SSF53187">
    <property type="entry name" value="Zn-dependent exopeptidases"/>
    <property type="match status" value="1"/>
</dbReference>
<comment type="catalytic activity">
    <reaction evidence="1 7">
        <text>Release of an N-terminal amino acid, Xaa-|-Yaa-, in which Xaa is preferably Leu, but may be other amino acids including Pro although not Arg or Lys, and Yaa may be Pro. Amino acid amides and methyl esters are also readily hydrolyzed, but rates on arylamides are exceedingly low.</text>
        <dbReference type="EC" id="3.4.11.1"/>
    </reaction>
</comment>
<feature type="active site" evidence="7">
    <location>
        <position position="349"/>
    </location>
</feature>
<evidence type="ECO:0000259" key="8">
    <source>
        <dbReference type="PROSITE" id="PS00631"/>
    </source>
</evidence>
<evidence type="ECO:0000256" key="3">
    <source>
        <dbReference type="ARBA" id="ARBA00009528"/>
    </source>
</evidence>
<evidence type="ECO:0000313" key="9">
    <source>
        <dbReference type="EMBL" id="OGY35036.1"/>
    </source>
</evidence>
<keyword evidence="7" id="KW-0479">Metal-binding</keyword>
<keyword evidence="5 7" id="KW-0645">Protease</keyword>
<sequence>MSPITVTSKEPSATELDLIIIPVDTSKNIGTQYSPEIQKHISAVIDRIGFAGEWGRAEVFVAPQGMHAPFVGVVGMGDPSLDSAKKLEGLRRAVAAALLDARQHLLRNVGIMLPDTASASALCEAVLFADYWFTEHSAMQKREQKARSLTTVTLFAASAGEASRAKAIVVLAEKVMEGVTLTREMVNQPASHMAPSVLVQHAKKIAKTSPQISLTVMNRVQAAKKKFSAFLAVARGSKEEPYVIHLKYIPKKKPKKILVLIGKGITFDSGGLSLKPANSMEDMKIDMAGAATVLGLFSILPTLEPDIAVHGIIAACENMPSGDAYRPGDVITAMNGKTIEVLNTDAEGRVTLADMLSYAVTFKPDAIVDLATLTGACVVALGDTHAGLFGNTKELNEKIMAAAKATGEGLVEMPLPEEYRPTVQSIVADVRNTATMKMGGAITAALFLQEFVSPSSISGQAVAWAHLDIAGPVYAEQPLIPYWQVGATGYGVRTLVNLVEGFGK</sequence>
<dbReference type="GO" id="GO:0005737">
    <property type="term" value="C:cytoplasm"/>
    <property type="evidence" value="ECO:0007669"/>
    <property type="project" value="UniProtKB-SubCell"/>
</dbReference>
<dbReference type="EC" id="3.4.11.10" evidence="7"/>
<dbReference type="Gene3D" id="3.40.220.10">
    <property type="entry name" value="Leucine Aminopeptidase, subunit E, domain 1"/>
    <property type="match status" value="1"/>
</dbReference>
<accession>A0A1G1X4U6</accession>
<dbReference type="Proteomes" id="UP000177528">
    <property type="component" value="Unassembled WGS sequence"/>
</dbReference>
<feature type="binding site" evidence="7">
    <location>
        <position position="263"/>
    </location>
    <ligand>
        <name>Mn(2+)</name>
        <dbReference type="ChEBI" id="CHEBI:29035"/>
        <label>2</label>
    </ligand>
</feature>
<dbReference type="Pfam" id="PF00883">
    <property type="entry name" value="Peptidase_M17"/>
    <property type="match status" value="1"/>
</dbReference>
<dbReference type="PRINTS" id="PR00481">
    <property type="entry name" value="LAMNOPPTDASE"/>
</dbReference>
<dbReference type="AlphaFoldDB" id="A0A1G1X4U6"/>
<dbReference type="EC" id="3.4.11.1" evidence="7"/>
<feature type="binding site" evidence="7">
    <location>
        <position position="347"/>
    </location>
    <ligand>
        <name>Mn(2+)</name>
        <dbReference type="ChEBI" id="CHEBI:29035"/>
        <label>1</label>
    </ligand>
</feature>
<comment type="similarity">
    <text evidence="3 7">Belongs to the peptidase M17 family.</text>
</comment>
<name>A0A1G1X4U6_9BACT</name>
<evidence type="ECO:0000256" key="4">
    <source>
        <dbReference type="ARBA" id="ARBA00022438"/>
    </source>
</evidence>
<comment type="caution">
    <text evidence="9">The sequence shown here is derived from an EMBL/GenBank/DDBJ whole genome shotgun (WGS) entry which is preliminary data.</text>
</comment>
<evidence type="ECO:0000256" key="6">
    <source>
        <dbReference type="ARBA" id="ARBA00022801"/>
    </source>
</evidence>
<dbReference type="GO" id="GO:0070006">
    <property type="term" value="F:metalloaminopeptidase activity"/>
    <property type="evidence" value="ECO:0007669"/>
    <property type="project" value="InterPro"/>
</dbReference>
<dbReference type="InterPro" id="IPR000819">
    <property type="entry name" value="Peptidase_M17_C"/>
</dbReference>
<keyword evidence="7" id="KW-0464">Manganese</keyword>
<evidence type="ECO:0000256" key="1">
    <source>
        <dbReference type="ARBA" id="ARBA00000135"/>
    </source>
</evidence>
<feature type="binding site" evidence="7">
    <location>
        <position position="286"/>
    </location>
    <ligand>
        <name>Mn(2+)</name>
        <dbReference type="ChEBI" id="CHEBI:29035"/>
        <label>2</label>
    </ligand>
</feature>
<dbReference type="GO" id="GO:0006508">
    <property type="term" value="P:proteolysis"/>
    <property type="evidence" value="ECO:0007669"/>
    <property type="project" value="UniProtKB-KW"/>
</dbReference>
<comment type="subcellular location">
    <subcellularLocation>
        <location evidence="7">Cytoplasm</location>
    </subcellularLocation>
</comment>
<dbReference type="EMBL" id="MHHR01000005">
    <property type="protein sequence ID" value="OGY35036.1"/>
    <property type="molecule type" value="Genomic_DNA"/>
</dbReference>
<feature type="binding site" evidence="7">
    <location>
        <position position="345"/>
    </location>
    <ligand>
        <name>Mn(2+)</name>
        <dbReference type="ChEBI" id="CHEBI:29035"/>
        <label>1</label>
    </ligand>
</feature>
<keyword evidence="4 7" id="KW-0031">Aminopeptidase</keyword>
<dbReference type="InterPro" id="IPR008283">
    <property type="entry name" value="Peptidase_M17_N"/>
</dbReference>
<reference evidence="9 10" key="1">
    <citation type="journal article" date="2016" name="Nat. Commun.">
        <title>Thousands of microbial genomes shed light on interconnected biogeochemical processes in an aquifer system.</title>
        <authorList>
            <person name="Anantharaman K."/>
            <person name="Brown C.T."/>
            <person name="Hug L.A."/>
            <person name="Sharon I."/>
            <person name="Castelle C.J."/>
            <person name="Probst A.J."/>
            <person name="Thomas B.C."/>
            <person name="Singh A."/>
            <person name="Wilkins M.J."/>
            <person name="Karaoz U."/>
            <person name="Brodie E.L."/>
            <person name="Williams K.H."/>
            <person name="Hubbard S.S."/>
            <person name="Banfield J.F."/>
        </authorList>
    </citation>
    <scope>NUCLEOTIDE SEQUENCE [LARGE SCALE GENOMIC DNA]</scope>
</reference>
<comment type="catalytic activity">
    <reaction evidence="2 7">
        <text>Release of an N-terminal amino acid, preferentially leucine, but not glutamic or aspartic acids.</text>
        <dbReference type="EC" id="3.4.11.10"/>
    </reaction>
</comment>
<dbReference type="PANTHER" id="PTHR11963:SF23">
    <property type="entry name" value="CYTOSOL AMINOPEPTIDASE"/>
    <property type="match status" value="1"/>
</dbReference>
<dbReference type="PANTHER" id="PTHR11963">
    <property type="entry name" value="LEUCINE AMINOPEPTIDASE-RELATED"/>
    <property type="match status" value="1"/>
</dbReference>
<feature type="binding site" evidence="7">
    <location>
        <position position="268"/>
    </location>
    <ligand>
        <name>Mn(2+)</name>
        <dbReference type="ChEBI" id="CHEBI:29035"/>
        <label>2</label>
    </ligand>
</feature>
<dbReference type="HAMAP" id="MF_00181">
    <property type="entry name" value="Cytosol_peptidase_M17"/>
    <property type="match status" value="1"/>
</dbReference>
<evidence type="ECO:0000256" key="2">
    <source>
        <dbReference type="ARBA" id="ARBA00000967"/>
    </source>
</evidence>
<dbReference type="GO" id="GO:0030145">
    <property type="term" value="F:manganese ion binding"/>
    <property type="evidence" value="ECO:0007669"/>
    <property type="project" value="UniProtKB-UniRule"/>
</dbReference>
<dbReference type="Gene3D" id="3.40.630.10">
    <property type="entry name" value="Zn peptidases"/>
    <property type="match status" value="1"/>
</dbReference>
<comment type="cofactor">
    <cofactor evidence="7">
        <name>Mn(2+)</name>
        <dbReference type="ChEBI" id="CHEBI:29035"/>
    </cofactor>
    <text evidence="7">Binds 2 manganese ions per subunit.</text>
</comment>
<dbReference type="InterPro" id="IPR023042">
    <property type="entry name" value="Peptidase_M17_leu_NH2_pept"/>
</dbReference>
<dbReference type="PROSITE" id="PS00631">
    <property type="entry name" value="CYTOSOL_AP"/>
    <property type="match status" value="1"/>
</dbReference>
<feature type="active site" evidence="7">
    <location>
        <position position="275"/>
    </location>
</feature>
<dbReference type="CDD" id="cd00433">
    <property type="entry name" value="Peptidase_M17"/>
    <property type="match status" value="1"/>
</dbReference>
<feature type="binding site" evidence="7">
    <location>
        <position position="268"/>
    </location>
    <ligand>
        <name>Mn(2+)</name>
        <dbReference type="ChEBI" id="CHEBI:29035"/>
        <label>1</label>
    </ligand>
</feature>
<dbReference type="InterPro" id="IPR043472">
    <property type="entry name" value="Macro_dom-like"/>
</dbReference>
<feature type="binding site" evidence="7">
    <location>
        <position position="347"/>
    </location>
    <ligand>
        <name>Mn(2+)</name>
        <dbReference type="ChEBI" id="CHEBI:29035"/>
        <label>2</label>
    </ligand>
</feature>
<organism evidence="9 10">
    <name type="scientific">Candidatus Andersenbacteria bacterium RIFCSPHIGHO2_12_FULL_45_11</name>
    <dbReference type="NCBI Taxonomy" id="1797281"/>
    <lineage>
        <taxon>Bacteria</taxon>
        <taxon>Candidatus Anderseniibacteriota</taxon>
    </lineage>
</organism>
<evidence type="ECO:0000313" key="10">
    <source>
        <dbReference type="Proteomes" id="UP000177528"/>
    </source>
</evidence>
<dbReference type="SUPFAM" id="SSF52949">
    <property type="entry name" value="Macro domain-like"/>
    <property type="match status" value="1"/>
</dbReference>
<feature type="domain" description="Cytosol aminopeptidase" evidence="8">
    <location>
        <begin position="343"/>
        <end position="350"/>
    </location>
</feature>
<comment type="function">
    <text evidence="7">Presumably involved in the processing and regular turnover of intracellular proteins. Catalyzes the removal of unsubstituted N-terminal amino acids from various peptides.</text>
</comment>
<keyword evidence="6 7" id="KW-0378">Hydrolase</keyword>
<evidence type="ECO:0000256" key="7">
    <source>
        <dbReference type="HAMAP-Rule" id="MF_00181"/>
    </source>
</evidence>
<protein>
    <recommendedName>
        <fullName evidence="7">Probable cytosol aminopeptidase</fullName>
        <ecNumber evidence="7">3.4.11.1</ecNumber>
    </recommendedName>
    <alternativeName>
        <fullName evidence="7">Leucine aminopeptidase</fullName>
        <shortName evidence="7">LAP</shortName>
        <ecNumber evidence="7">3.4.11.10</ecNumber>
    </alternativeName>
    <alternativeName>
        <fullName evidence="7">Leucyl aminopeptidase</fullName>
    </alternativeName>
</protein>
<gene>
    <name evidence="7" type="primary">pepA</name>
    <name evidence="9" type="ORF">A3D99_00645</name>
</gene>
<keyword evidence="7" id="KW-0963">Cytoplasm</keyword>
<dbReference type="Pfam" id="PF02789">
    <property type="entry name" value="Peptidase_M17_N"/>
    <property type="match status" value="1"/>
</dbReference>